<dbReference type="Proteomes" id="UP000053864">
    <property type="component" value="Unassembled WGS sequence"/>
</dbReference>
<evidence type="ECO:0000256" key="1">
    <source>
        <dbReference type="SAM" id="MobiDB-lite"/>
    </source>
</evidence>
<evidence type="ECO:0000313" key="4">
    <source>
        <dbReference type="Proteomes" id="UP000053864"/>
    </source>
</evidence>
<reference evidence="3" key="2">
    <citation type="submission" date="2013-11" db="EMBL/GenBank/DDBJ databases">
        <title>The Genome Sequence of Phytophthora parasitica IAC_01/95.</title>
        <authorList>
            <consortium name="The Broad Institute Genomics Platform"/>
            <person name="Russ C."/>
            <person name="Tyler B."/>
            <person name="Panabieres F."/>
            <person name="Shan W."/>
            <person name="Tripathy S."/>
            <person name="Grunwald N."/>
            <person name="Machado M."/>
            <person name="Johnson C.S."/>
            <person name="Arredondo F."/>
            <person name="Hong C."/>
            <person name="Coffey M."/>
            <person name="Young S.K."/>
            <person name="Zeng Q."/>
            <person name="Gargeya S."/>
            <person name="Fitzgerald M."/>
            <person name="Abouelleil A."/>
            <person name="Alvarado L."/>
            <person name="Chapman S.B."/>
            <person name="Gainer-Dewar J."/>
            <person name="Goldberg J."/>
            <person name="Griggs A."/>
            <person name="Gujja S."/>
            <person name="Hansen M."/>
            <person name="Howarth C."/>
            <person name="Imamovic A."/>
            <person name="Ireland A."/>
            <person name="Larimer J."/>
            <person name="McCowan C."/>
            <person name="Murphy C."/>
            <person name="Pearson M."/>
            <person name="Poon T.W."/>
            <person name="Priest M."/>
            <person name="Roberts A."/>
            <person name="Saif S."/>
            <person name="Shea T."/>
            <person name="Sykes S."/>
            <person name="Wortman J."/>
            <person name="Nusbaum C."/>
            <person name="Birren B."/>
        </authorList>
    </citation>
    <scope>NUCLEOTIDE SEQUENCE [LARGE SCALE GENOMIC DNA]</scope>
    <source>
        <strain evidence="3">IAC_01/95</strain>
    </source>
</reference>
<dbReference type="EMBL" id="KI692569">
    <property type="protein sequence ID" value="ETM47975.1"/>
    <property type="molecule type" value="Genomic_DNA"/>
</dbReference>
<reference evidence="2 4" key="1">
    <citation type="submission" date="2013-11" db="EMBL/GenBank/DDBJ databases">
        <title>The Genome Sequence of Phytophthora parasitica CJ05E6.</title>
        <authorList>
            <consortium name="The Broad Institute Genomics Platform"/>
            <person name="Russ C."/>
            <person name="Tyler B."/>
            <person name="Panabieres F."/>
            <person name="Shan W."/>
            <person name="Tripathy S."/>
            <person name="Grunwald N."/>
            <person name="Machado M."/>
            <person name="Johnson C.S."/>
            <person name="Arredondo F."/>
            <person name="Hong C."/>
            <person name="Coffey M."/>
            <person name="Young S.K."/>
            <person name="Zeng Q."/>
            <person name="Gargeya S."/>
            <person name="Fitzgerald M."/>
            <person name="Abouelleil A."/>
            <person name="Alvarado L."/>
            <person name="Chapman S.B."/>
            <person name="Gainer-Dewar J."/>
            <person name="Goldberg J."/>
            <person name="Griggs A."/>
            <person name="Gujja S."/>
            <person name="Hansen M."/>
            <person name="Howarth C."/>
            <person name="Imamovic A."/>
            <person name="Ireland A."/>
            <person name="Larimer J."/>
            <person name="McCowan C."/>
            <person name="Murphy C."/>
            <person name="Pearson M."/>
            <person name="Poon T.W."/>
            <person name="Priest M."/>
            <person name="Roberts A."/>
            <person name="Saif S."/>
            <person name="Shea T."/>
            <person name="Sykes S."/>
            <person name="Wortman J."/>
            <person name="Nusbaum C."/>
            <person name="Birren B."/>
        </authorList>
    </citation>
    <scope>NUCLEOTIDE SEQUENCE [LARGE SCALE GENOMIC DNA]</scope>
    <source>
        <strain evidence="2 4">CJ05E6</strain>
    </source>
</reference>
<evidence type="ECO:0000313" key="3">
    <source>
        <dbReference type="EMBL" id="ETM47975.1"/>
    </source>
</evidence>
<dbReference type="AlphaFoldDB" id="W2NHG3"/>
<feature type="compositionally biased region" description="Polar residues" evidence="1">
    <location>
        <begin position="39"/>
        <end position="50"/>
    </location>
</feature>
<feature type="region of interest" description="Disordered" evidence="1">
    <location>
        <begin position="24"/>
        <end position="50"/>
    </location>
</feature>
<feature type="compositionally biased region" description="Polar residues" evidence="1">
    <location>
        <begin position="71"/>
        <end position="81"/>
    </location>
</feature>
<gene>
    <name evidence="3" type="ORF">L914_07436</name>
    <name evidence="2" type="ORF">L916_07478</name>
</gene>
<sequence>MAESVLDTPRGREMFNQFLALLARQPAPSEEPTPARMTTGETADATMSTPRAWQGDAFSFDALRPSLPLASETQGEVSTVTPAGATFDTRRTTRHPSSTPASTPVGMPMAAIPSYGGVTIQVPGTSTARHA</sequence>
<proteinExistence type="predicted"/>
<dbReference type="VEuPathDB" id="FungiDB:PPTG_10710"/>
<organism evidence="3">
    <name type="scientific">Phytophthora nicotianae</name>
    <name type="common">Potato buckeye rot agent</name>
    <name type="synonym">Phytophthora parasitica</name>
    <dbReference type="NCBI Taxonomy" id="4792"/>
    <lineage>
        <taxon>Eukaryota</taxon>
        <taxon>Sar</taxon>
        <taxon>Stramenopiles</taxon>
        <taxon>Oomycota</taxon>
        <taxon>Peronosporomycetes</taxon>
        <taxon>Peronosporales</taxon>
        <taxon>Peronosporaceae</taxon>
        <taxon>Phytophthora</taxon>
    </lineage>
</organism>
<name>W2NHG3_PHYNI</name>
<evidence type="ECO:0000313" key="2">
    <source>
        <dbReference type="EMBL" id="ETL41587.1"/>
    </source>
</evidence>
<feature type="compositionally biased region" description="Low complexity" evidence="1">
    <location>
        <begin position="95"/>
        <end position="104"/>
    </location>
</feature>
<dbReference type="Proteomes" id="UP000054532">
    <property type="component" value="Unassembled WGS sequence"/>
</dbReference>
<feature type="region of interest" description="Disordered" evidence="1">
    <location>
        <begin position="70"/>
        <end position="107"/>
    </location>
</feature>
<accession>W2NHG3</accession>
<protein>
    <submittedName>
        <fullName evidence="3">Uncharacterized protein</fullName>
    </submittedName>
</protein>
<dbReference type="EMBL" id="KI672615">
    <property type="protein sequence ID" value="ETL41587.1"/>
    <property type="molecule type" value="Genomic_DNA"/>
</dbReference>